<name>A0A6A6H6V2_VIRVR</name>
<gene>
    <name evidence="2" type="ORF">EV356DRAFT_447866</name>
</gene>
<accession>A0A6A6H6V2</accession>
<dbReference type="Gene3D" id="3.40.50.150">
    <property type="entry name" value="Vaccinia Virus protein VP39"/>
    <property type="match status" value="1"/>
</dbReference>
<evidence type="ECO:0000259" key="1">
    <source>
        <dbReference type="Pfam" id="PF13649"/>
    </source>
</evidence>
<dbReference type="InterPro" id="IPR041698">
    <property type="entry name" value="Methyltransf_25"/>
</dbReference>
<protein>
    <recommendedName>
        <fullName evidence="1">Methyltransferase domain-containing protein</fullName>
    </recommendedName>
</protein>
<dbReference type="AlphaFoldDB" id="A0A6A6H6V2"/>
<feature type="domain" description="Methyltransferase" evidence="1">
    <location>
        <begin position="83"/>
        <end position="182"/>
    </location>
</feature>
<dbReference type="Proteomes" id="UP000800092">
    <property type="component" value="Unassembled WGS sequence"/>
</dbReference>
<evidence type="ECO:0000313" key="2">
    <source>
        <dbReference type="EMBL" id="KAF2233687.1"/>
    </source>
</evidence>
<reference evidence="2" key="1">
    <citation type="journal article" date="2020" name="Stud. Mycol.">
        <title>101 Dothideomycetes genomes: a test case for predicting lifestyles and emergence of pathogens.</title>
        <authorList>
            <person name="Haridas S."/>
            <person name="Albert R."/>
            <person name="Binder M."/>
            <person name="Bloem J."/>
            <person name="Labutti K."/>
            <person name="Salamov A."/>
            <person name="Andreopoulos B."/>
            <person name="Baker S."/>
            <person name="Barry K."/>
            <person name="Bills G."/>
            <person name="Bluhm B."/>
            <person name="Cannon C."/>
            <person name="Castanera R."/>
            <person name="Culley D."/>
            <person name="Daum C."/>
            <person name="Ezra D."/>
            <person name="Gonzalez J."/>
            <person name="Henrissat B."/>
            <person name="Kuo A."/>
            <person name="Liang C."/>
            <person name="Lipzen A."/>
            <person name="Lutzoni F."/>
            <person name="Magnuson J."/>
            <person name="Mondo S."/>
            <person name="Nolan M."/>
            <person name="Ohm R."/>
            <person name="Pangilinan J."/>
            <person name="Park H.-J."/>
            <person name="Ramirez L."/>
            <person name="Alfaro M."/>
            <person name="Sun H."/>
            <person name="Tritt A."/>
            <person name="Yoshinaga Y."/>
            <person name="Zwiers L.-H."/>
            <person name="Turgeon B."/>
            <person name="Goodwin S."/>
            <person name="Spatafora J."/>
            <person name="Crous P."/>
            <person name="Grigoriev I."/>
        </authorList>
    </citation>
    <scope>NUCLEOTIDE SEQUENCE</scope>
    <source>
        <strain evidence="2">Tuck. ex Michener</strain>
    </source>
</reference>
<evidence type="ECO:0000313" key="3">
    <source>
        <dbReference type="Proteomes" id="UP000800092"/>
    </source>
</evidence>
<keyword evidence="3" id="KW-1185">Reference proteome</keyword>
<sequence>MNTKGTTIASSSDSSTISYARSLDAAPSFVVRNARQYLRDSPYPLPCDLSEWQRQNLSTRIRATVLGRPVCSPWPSASPPKKVLELGCGTGYWSSLCHDYFLSQGVSDVWFTGLDVIRVAPELDKLGLNWRFIQHDLRSVPLPFEDDEFDFVMMKDISLVLFQGGQSQRLLDECERILKHGGFLEIWETDYTVRSLLPHPPSSKIADERDSAKSNGAFLMGPGTPFAKAQNPYLQDYNAWIHEALDRRKLLSAPCAILAQVLLQESETLSDFGYRRVAIPLAEMRWEHDVTEDETSNEGDSASETSLYGRRALDPDQIALRSSCLLTVVQMIEALEPLLRDVSGKSEDEWQRWWAGMMSSLSEQNGAATGECLEAGAWWARKV</sequence>
<dbReference type="CDD" id="cd02440">
    <property type="entry name" value="AdoMet_MTases"/>
    <property type="match status" value="1"/>
</dbReference>
<dbReference type="PANTHER" id="PTHR43591">
    <property type="entry name" value="METHYLTRANSFERASE"/>
    <property type="match status" value="1"/>
</dbReference>
<organism evidence="2 3">
    <name type="scientific">Viridothelium virens</name>
    <name type="common">Speckled blister lichen</name>
    <name type="synonym">Trypethelium virens</name>
    <dbReference type="NCBI Taxonomy" id="1048519"/>
    <lineage>
        <taxon>Eukaryota</taxon>
        <taxon>Fungi</taxon>
        <taxon>Dikarya</taxon>
        <taxon>Ascomycota</taxon>
        <taxon>Pezizomycotina</taxon>
        <taxon>Dothideomycetes</taxon>
        <taxon>Dothideomycetes incertae sedis</taxon>
        <taxon>Trypetheliales</taxon>
        <taxon>Trypetheliaceae</taxon>
        <taxon>Viridothelium</taxon>
    </lineage>
</organism>
<dbReference type="SUPFAM" id="SSF53335">
    <property type="entry name" value="S-adenosyl-L-methionine-dependent methyltransferases"/>
    <property type="match status" value="1"/>
</dbReference>
<proteinExistence type="predicted"/>
<dbReference type="OrthoDB" id="2013972at2759"/>
<dbReference type="InterPro" id="IPR029063">
    <property type="entry name" value="SAM-dependent_MTases_sf"/>
</dbReference>
<dbReference type="Pfam" id="PF13649">
    <property type="entry name" value="Methyltransf_25"/>
    <property type="match status" value="1"/>
</dbReference>
<dbReference type="EMBL" id="ML991804">
    <property type="protein sequence ID" value="KAF2233687.1"/>
    <property type="molecule type" value="Genomic_DNA"/>
</dbReference>